<comment type="caution">
    <text evidence="10">The sequence shown here is derived from an EMBL/GenBank/DDBJ whole genome shotgun (WGS) entry which is preliminary data.</text>
</comment>
<dbReference type="Proteomes" id="UP000241769">
    <property type="component" value="Unassembled WGS sequence"/>
</dbReference>
<evidence type="ECO:0008006" key="12">
    <source>
        <dbReference type="Google" id="ProtNLM"/>
    </source>
</evidence>
<evidence type="ECO:0000256" key="1">
    <source>
        <dbReference type="ARBA" id="ARBA00004123"/>
    </source>
</evidence>
<dbReference type="EMBL" id="MDYQ01000121">
    <property type="protein sequence ID" value="PRP81590.1"/>
    <property type="molecule type" value="Genomic_DNA"/>
</dbReference>
<name>A0A2P6NCB3_9EUKA</name>
<dbReference type="InterPro" id="IPR015418">
    <property type="entry name" value="Eaf6"/>
</dbReference>
<keyword evidence="7" id="KW-0539">Nucleus</keyword>
<comment type="similarity">
    <text evidence="2">Belongs to the EAF6 family.</text>
</comment>
<dbReference type="Pfam" id="PF09340">
    <property type="entry name" value="NuA4"/>
    <property type="match status" value="1"/>
</dbReference>
<proteinExistence type="inferred from homology"/>
<evidence type="ECO:0000256" key="5">
    <source>
        <dbReference type="ARBA" id="ARBA00023054"/>
    </source>
</evidence>
<comment type="subcellular location">
    <subcellularLocation>
        <location evidence="1">Nucleus</location>
    </subcellularLocation>
</comment>
<evidence type="ECO:0000313" key="10">
    <source>
        <dbReference type="EMBL" id="PRP81590.1"/>
    </source>
</evidence>
<feature type="coiled-coil region" evidence="8">
    <location>
        <begin position="185"/>
        <end position="212"/>
    </location>
</feature>
<keyword evidence="6" id="KW-0804">Transcription</keyword>
<evidence type="ECO:0000256" key="6">
    <source>
        <dbReference type="ARBA" id="ARBA00023163"/>
    </source>
</evidence>
<dbReference type="InParanoid" id="A0A2P6NCB3"/>
<keyword evidence="4" id="KW-0805">Transcription regulation</keyword>
<dbReference type="Pfam" id="PF04749">
    <property type="entry name" value="PLAC8"/>
    <property type="match status" value="1"/>
</dbReference>
<evidence type="ECO:0000313" key="11">
    <source>
        <dbReference type="Proteomes" id="UP000241769"/>
    </source>
</evidence>
<gene>
    <name evidence="10" type="ORF">PROFUN_01097</name>
</gene>
<organism evidence="10 11">
    <name type="scientific">Planoprotostelium fungivorum</name>
    <dbReference type="NCBI Taxonomy" id="1890364"/>
    <lineage>
        <taxon>Eukaryota</taxon>
        <taxon>Amoebozoa</taxon>
        <taxon>Evosea</taxon>
        <taxon>Variosea</taxon>
        <taxon>Cavosteliida</taxon>
        <taxon>Cavosteliaceae</taxon>
        <taxon>Planoprotostelium</taxon>
    </lineage>
</organism>
<keyword evidence="3" id="KW-0156">Chromatin regulator</keyword>
<feature type="region of interest" description="Disordered" evidence="9">
    <location>
        <begin position="267"/>
        <end position="335"/>
    </location>
</feature>
<dbReference type="GO" id="GO:0006325">
    <property type="term" value="P:chromatin organization"/>
    <property type="evidence" value="ECO:0007669"/>
    <property type="project" value="UniProtKB-KW"/>
</dbReference>
<dbReference type="AlphaFoldDB" id="A0A2P6NCB3"/>
<sequence length="386" mass="43138">MAYTTMHSDGVSGHWDVGICDCFDDFKVCCVTMFCLPCQLAYQNAAVNQTECSIVDCCLATCYPCICGCVVRGRIRDKYGIYGSTAGDLCCHFCFPCCATIQQTRQLDIHGAKPADWRGSNRTREPPNGVSRILLSSFWRTTGKPLQPIINDIHPQTMDPTSPLAPGFESIIENLRTPKEVTSELNRLAEKKKSTEEKLASLEKQIYALEGSYLHDTRNLGNILVGWDSYLSARSGALKRPQKYKDSDRLFSLSSITSVRYVDPSAQDSLGQVDTGAPEEEAVIRPTKMQKSSGNSKKSGSRKKKNSNNVPAVRQEQTNVGQNKRKHESEETSTELTRMKLTDIGSIHSTEWNLSSDVAWMTRKKKVEEVSVKVSKDKHAHTFNYR</sequence>
<dbReference type="STRING" id="1890364.A0A2P6NCB3"/>
<dbReference type="InterPro" id="IPR006461">
    <property type="entry name" value="PLAC_motif_containing"/>
</dbReference>
<evidence type="ECO:0000256" key="8">
    <source>
        <dbReference type="SAM" id="Coils"/>
    </source>
</evidence>
<evidence type="ECO:0000256" key="7">
    <source>
        <dbReference type="ARBA" id="ARBA00023242"/>
    </source>
</evidence>
<evidence type="ECO:0000256" key="4">
    <source>
        <dbReference type="ARBA" id="ARBA00023015"/>
    </source>
</evidence>
<dbReference type="PANTHER" id="PTHR13476">
    <property type="entry name" value="CHROMATIN MODIFICATION-RELATED PROTEIN MEAF6"/>
    <property type="match status" value="1"/>
</dbReference>
<evidence type="ECO:0000256" key="3">
    <source>
        <dbReference type="ARBA" id="ARBA00022853"/>
    </source>
</evidence>
<dbReference type="GO" id="GO:0000123">
    <property type="term" value="C:histone acetyltransferase complex"/>
    <property type="evidence" value="ECO:0007669"/>
    <property type="project" value="InterPro"/>
</dbReference>
<protein>
    <recommendedName>
        <fullName evidence="12">Chromatin modification-related protein MEAF6</fullName>
    </recommendedName>
</protein>
<dbReference type="NCBIfam" id="TIGR01571">
    <property type="entry name" value="A_thal_Cys_rich"/>
    <property type="match status" value="1"/>
</dbReference>
<accession>A0A2P6NCB3</accession>
<evidence type="ECO:0000256" key="2">
    <source>
        <dbReference type="ARBA" id="ARBA00010916"/>
    </source>
</evidence>
<evidence type="ECO:0000256" key="9">
    <source>
        <dbReference type="SAM" id="MobiDB-lite"/>
    </source>
</evidence>
<reference evidence="10 11" key="1">
    <citation type="journal article" date="2018" name="Genome Biol. Evol.">
        <title>Multiple Roots of Fruiting Body Formation in Amoebozoa.</title>
        <authorList>
            <person name="Hillmann F."/>
            <person name="Forbes G."/>
            <person name="Novohradska S."/>
            <person name="Ferling I."/>
            <person name="Riege K."/>
            <person name="Groth M."/>
            <person name="Westermann M."/>
            <person name="Marz M."/>
            <person name="Spaller T."/>
            <person name="Winckler T."/>
            <person name="Schaap P."/>
            <person name="Glockner G."/>
        </authorList>
    </citation>
    <scope>NUCLEOTIDE SEQUENCE [LARGE SCALE GENOMIC DNA]</scope>
    <source>
        <strain evidence="10 11">Jena</strain>
    </source>
</reference>
<dbReference type="OrthoDB" id="18890at2759"/>
<keyword evidence="11" id="KW-1185">Reference proteome</keyword>
<keyword evidence="5 8" id="KW-0175">Coiled coil</keyword>
<dbReference type="GO" id="GO:0005634">
    <property type="term" value="C:nucleus"/>
    <property type="evidence" value="ECO:0007669"/>
    <property type="project" value="UniProtKB-SubCell"/>
</dbReference>